<dbReference type="PANTHER" id="PTHR46928:SF1">
    <property type="entry name" value="MESENCHYME-SPECIFIC CELL SURFACE GLYCOPROTEIN"/>
    <property type="match status" value="1"/>
</dbReference>
<reference evidence="3 4" key="2">
    <citation type="journal article" date="2018" name="Int. J. Syst. Evol. Microbiol.">
        <title>Marinobacterium aestuarii sp. nov., a benzene-degrading marine bacterium isolated from estuary sediment.</title>
        <authorList>
            <person name="Bae S.S."/>
            <person name="Jung J."/>
            <person name="Chung D."/>
            <person name="Baek K."/>
        </authorList>
    </citation>
    <scope>NUCLEOTIDE SEQUENCE [LARGE SCALE GENOMIC DNA]</scope>
    <source>
        <strain evidence="3 4">ST58-10</strain>
    </source>
</reference>
<reference evidence="4" key="1">
    <citation type="submission" date="2016-05" db="EMBL/GenBank/DDBJ databases">
        <authorList>
            <person name="Baek K."/>
            <person name="Yang S.-J."/>
        </authorList>
    </citation>
    <scope>NUCLEOTIDE SEQUENCE [LARGE SCALE GENOMIC DNA]</scope>
    <source>
        <strain evidence="4">ST58-10</strain>
    </source>
</reference>
<dbReference type="STRING" id="1821621.A8C75_21900"/>
<feature type="domain" description="Phytase-like" evidence="2">
    <location>
        <begin position="468"/>
        <end position="728"/>
    </location>
</feature>
<dbReference type="KEGG" id="mars:A8C75_21900"/>
<dbReference type="AlphaFoldDB" id="A0A1A9F4G4"/>
<gene>
    <name evidence="3" type="ORF">A8C75_21900</name>
</gene>
<dbReference type="EMBL" id="CP015839">
    <property type="protein sequence ID" value="ANG64870.1"/>
    <property type="molecule type" value="Genomic_DNA"/>
</dbReference>
<dbReference type="InterPro" id="IPR052956">
    <property type="entry name" value="Mesenchyme-surface_protein"/>
</dbReference>
<protein>
    <submittedName>
        <fullName evidence="3">Alkaline phosphatase</fullName>
    </submittedName>
</protein>
<dbReference type="InterPro" id="IPR011044">
    <property type="entry name" value="Quino_amine_DH_bsu"/>
</dbReference>
<dbReference type="Pfam" id="PF13449">
    <property type="entry name" value="Phytase-like"/>
    <property type="match status" value="1"/>
</dbReference>
<accession>A0A1A9F4G4</accession>
<dbReference type="SUPFAM" id="SSF50969">
    <property type="entry name" value="YVTN repeat-like/Quinoprotein amine dehydrogenase"/>
    <property type="match status" value="1"/>
</dbReference>
<keyword evidence="4" id="KW-1185">Reference proteome</keyword>
<dbReference type="InterPro" id="IPR027372">
    <property type="entry name" value="Phytase-like_dom"/>
</dbReference>
<sequence length="745" mass="79455">MSLSWNRSRLLTSVILSGVISMSERPFTRATLALLVAAAASTAQAQSFNRIASFPVTNNFSASQDAAQETSAEIIAASADGQMLIYSDSPRGGLGFVDISDAAKPRGAGFVDMGGEPTAVATADGMALAGVNTSPSYTAPSGFLAAVSLQDQTEKARCDLGGQPDSVAVSRDGRFAAVAIENERDEGLGDGAPGQLPAGFLVILPLQDGIPQCDALRRVELTGLAEVAGEDPEPEFVDFNDRNEIVVTLQENNHLVIVAADSGEILHHFSAGRVHLAGIDIEKDGQLDFNGSLSDVAREPDAVKWLDDERFVIANEGDYQGGSRGFTIFHKDGRVLFESGADFEQRIVAAGHYPEKRSGKKGAEPEGVAVGVFGDERYIFVLSERASVIGVYRDTGAAPEFVQLLPSGIAPESAVVIPSRGLLASANEKDLLEDGGARAHVMLYRLEDRAPVYPQLLSEADAQGMPVGWGALSGLTADPGKPGLLYAVNDSFYSQQPTIFSIDANSTPARITAATRVTREGKTAEKLDLEGIVVDGQGGFWLASEGRTDKGIPHAIYHTDAQGEIDRTLSFPPELLQHERRFGAEGITLIGDTLWIALQRSWKDDPQNTVKLVSHDLKTGQWGAVRYPTEAASQGWVGLSEISLGADGVYIIERDNQIGEQAAIKRLYRVALDELKPAPLGGELPLVSKQRVRDFIPDLKALNGFVVDKIEGFTLDAAGNGFAVTDNDGVDDSSGETYFIRTGKL</sequence>
<organism evidence="3 4">
    <name type="scientific">Marinobacterium aestuarii</name>
    <dbReference type="NCBI Taxonomy" id="1821621"/>
    <lineage>
        <taxon>Bacteria</taxon>
        <taxon>Pseudomonadati</taxon>
        <taxon>Pseudomonadota</taxon>
        <taxon>Gammaproteobacteria</taxon>
        <taxon>Oceanospirillales</taxon>
        <taxon>Oceanospirillaceae</taxon>
        <taxon>Marinobacterium</taxon>
    </lineage>
</organism>
<evidence type="ECO:0000313" key="4">
    <source>
        <dbReference type="Proteomes" id="UP000078070"/>
    </source>
</evidence>
<evidence type="ECO:0000313" key="3">
    <source>
        <dbReference type="EMBL" id="ANG64870.1"/>
    </source>
</evidence>
<dbReference type="InterPro" id="IPR015943">
    <property type="entry name" value="WD40/YVTN_repeat-like_dom_sf"/>
</dbReference>
<name>A0A1A9F4G4_9GAMM</name>
<evidence type="ECO:0000256" key="1">
    <source>
        <dbReference type="SAM" id="SignalP"/>
    </source>
</evidence>
<keyword evidence="1" id="KW-0732">Signal</keyword>
<dbReference type="Proteomes" id="UP000078070">
    <property type="component" value="Chromosome"/>
</dbReference>
<dbReference type="PANTHER" id="PTHR46928">
    <property type="entry name" value="MESENCHYME-SPECIFIC CELL SURFACE GLYCOPROTEIN"/>
    <property type="match status" value="1"/>
</dbReference>
<feature type="chain" id="PRO_5008386698" evidence="1">
    <location>
        <begin position="46"/>
        <end position="745"/>
    </location>
</feature>
<evidence type="ECO:0000259" key="2">
    <source>
        <dbReference type="Pfam" id="PF13449"/>
    </source>
</evidence>
<feature type="signal peptide" evidence="1">
    <location>
        <begin position="1"/>
        <end position="45"/>
    </location>
</feature>
<proteinExistence type="predicted"/>
<dbReference type="OrthoDB" id="9803927at2"/>
<dbReference type="Gene3D" id="2.130.10.10">
    <property type="entry name" value="YVTN repeat-like/Quinoprotein amine dehydrogenase"/>
    <property type="match status" value="1"/>
</dbReference>